<dbReference type="InterPro" id="IPR000531">
    <property type="entry name" value="Beta-barrel_TonB"/>
</dbReference>
<comment type="subcellular location">
    <subcellularLocation>
        <location evidence="1 8">Cell outer membrane</location>
        <topology evidence="1 8">Multi-pass membrane protein</topology>
    </subcellularLocation>
</comment>
<reference evidence="14" key="1">
    <citation type="submission" date="2017-11" db="EMBL/GenBank/DDBJ databases">
        <authorList>
            <person name="Duchaud E."/>
        </authorList>
    </citation>
    <scope>NUCLEOTIDE SEQUENCE [LARGE SCALE GENOMIC DNA]</scope>
    <source>
        <strain evidence="14">Tenacibaculum sp. TNO020</strain>
    </source>
</reference>
<proteinExistence type="inferred from homology"/>
<dbReference type="Pfam" id="PF07715">
    <property type="entry name" value="Plug"/>
    <property type="match status" value="1"/>
</dbReference>
<dbReference type="InterPro" id="IPR039426">
    <property type="entry name" value="TonB-dep_rcpt-like"/>
</dbReference>
<keyword evidence="3 8" id="KW-1134">Transmembrane beta strand</keyword>
<feature type="signal peptide" evidence="10">
    <location>
        <begin position="1"/>
        <end position="19"/>
    </location>
</feature>
<evidence type="ECO:0000256" key="8">
    <source>
        <dbReference type="PROSITE-ProRule" id="PRU01360"/>
    </source>
</evidence>
<dbReference type="Gene3D" id="2.40.170.20">
    <property type="entry name" value="TonB-dependent receptor, beta-barrel domain"/>
    <property type="match status" value="1"/>
</dbReference>
<protein>
    <submittedName>
        <fullName evidence="13">TonB-dependent receptor</fullName>
    </submittedName>
</protein>
<evidence type="ECO:0000256" key="4">
    <source>
        <dbReference type="ARBA" id="ARBA00022692"/>
    </source>
</evidence>
<evidence type="ECO:0000256" key="1">
    <source>
        <dbReference type="ARBA" id="ARBA00004571"/>
    </source>
</evidence>
<organism evidence="13 14">
    <name type="scientific">Tenacibaculum piscium</name>
    <dbReference type="NCBI Taxonomy" id="1458515"/>
    <lineage>
        <taxon>Bacteria</taxon>
        <taxon>Pseudomonadati</taxon>
        <taxon>Bacteroidota</taxon>
        <taxon>Flavobacteriia</taxon>
        <taxon>Flavobacteriales</taxon>
        <taxon>Flavobacteriaceae</taxon>
        <taxon>Tenacibaculum</taxon>
    </lineage>
</organism>
<evidence type="ECO:0000256" key="9">
    <source>
        <dbReference type="RuleBase" id="RU003357"/>
    </source>
</evidence>
<evidence type="ECO:0000256" key="3">
    <source>
        <dbReference type="ARBA" id="ARBA00022452"/>
    </source>
</evidence>
<keyword evidence="14" id="KW-1185">Reference proteome</keyword>
<dbReference type="AlphaFoldDB" id="A0A2H1YJA4"/>
<dbReference type="InterPro" id="IPR008969">
    <property type="entry name" value="CarboxyPept-like_regulatory"/>
</dbReference>
<keyword evidence="10" id="KW-0732">Signal</keyword>
<dbReference type="GO" id="GO:0015344">
    <property type="term" value="F:siderophore uptake transmembrane transporter activity"/>
    <property type="evidence" value="ECO:0007669"/>
    <property type="project" value="TreeGrafter"/>
</dbReference>
<keyword evidence="7 8" id="KW-0998">Cell outer membrane</keyword>
<dbReference type="RefSeq" id="WP_101918116.1">
    <property type="nucleotide sequence ID" value="NZ_OENF01000039.1"/>
</dbReference>
<evidence type="ECO:0000256" key="7">
    <source>
        <dbReference type="ARBA" id="ARBA00023237"/>
    </source>
</evidence>
<dbReference type="InterPro" id="IPR036942">
    <property type="entry name" value="Beta-barrel_TonB_sf"/>
</dbReference>
<gene>
    <name evidence="13" type="ORF">TNO020_440273</name>
</gene>
<keyword evidence="2 8" id="KW-0813">Transport</keyword>
<dbReference type="OrthoDB" id="8670144at2"/>
<dbReference type="Proteomes" id="UP000234211">
    <property type="component" value="Unassembled WGS sequence"/>
</dbReference>
<dbReference type="PROSITE" id="PS52016">
    <property type="entry name" value="TONB_DEPENDENT_REC_3"/>
    <property type="match status" value="1"/>
</dbReference>
<accession>A0A2H1YJA4</accession>
<dbReference type="PANTHER" id="PTHR30069">
    <property type="entry name" value="TONB-DEPENDENT OUTER MEMBRANE RECEPTOR"/>
    <property type="match status" value="1"/>
</dbReference>
<dbReference type="Gene3D" id="2.60.40.1120">
    <property type="entry name" value="Carboxypeptidase-like, regulatory domain"/>
    <property type="match status" value="1"/>
</dbReference>
<evidence type="ECO:0000256" key="2">
    <source>
        <dbReference type="ARBA" id="ARBA00022448"/>
    </source>
</evidence>
<dbReference type="InterPro" id="IPR012910">
    <property type="entry name" value="Plug_dom"/>
</dbReference>
<dbReference type="InterPro" id="IPR037066">
    <property type="entry name" value="Plug_dom_sf"/>
</dbReference>
<dbReference type="GO" id="GO:0009279">
    <property type="term" value="C:cell outer membrane"/>
    <property type="evidence" value="ECO:0007669"/>
    <property type="project" value="UniProtKB-SubCell"/>
</dbReference>
<evidence type="ECO:0000313" key="14">
    <source>
        <dbReference type="Proteomes" id="UP000234211"/>
    </source>
</evidence>
<dbReference type="SUPFAM" id="SSF56935">
    <property type="entry name" value="Porins"/>
    <property type="match status" value="1"/>
</dbReference>
<dbReference type="EMBL" id="OENF01000039">
    <property type="protein sequence ID" value="SOS75490.1"/>
    <property type="molecule type" value="Genomic_DNA"/>
</dbReference>
<dbReference type="Pfam" id="PF13715">
    <property type="entry name" value="CarbopepD_reg_2"/>
    <property type="match status" value="1"/>
</dbReference>
<name>A0A2H1YJA4_9FLAO</name>
<feature type="domain" description="TonB-dependent receptor-like beta-barrel" evidence="11">
    <location>
        <begin position="311"/>
        <end position="760"/>
    </location>
</feature>
<dbReference type="Gene3D" id="2.170.130.10">
    <property type="entry name" value="TonB-dependent receptor, plug domain"/>
    <property type="match status" value="1"/>
</dbReference>
<evidence type="ECO:0000256" key="5">
    <source>
        <dbReference type="ARBA" id="ARBA00023077"/>
    </source>
</evidence>
<keyword evidence="4 8" id="KW-0812">Transmembrane</keyword>
<comment type="similarity">
    <text evidence="8 9">Belongs to the TonB-dependent receptor family.</text>
</comment>
<dbReference type="SUPFAM" id="SSF49464">
    <property type="entry name" value="Carboxypeptidase regulatory domain-like"/>
    <property type="match status" value="1"/>
</dbReference>
<dbReference type="Pfam" id="PF00593">
    <property type="entry name" value="TonB_dep_Rec_b-barrel"/>
    <property type="match status" value="1"/>
</dbReference>
<dbReference type="PANTHER" id="PTHR30069:SF42">
    <property type="entry name" value="FERRIC AEROBACTIN RECEPTOR"/>
    <property type="match status" value="1"/>
</dbReference>
<sequence>MKVYKILFITLFSILSAYSQNVLTGTITDKHGEPIVGSSIFIKKIEKGTTTNLDGKYELKNLEKTPYLITFQSLGYKTEVKNIIINKNTTILNITLEEDSSKLDEVVISAGRTSEKISEIPASITIIGTKELEKLNTTTSNINDILEFSVPGLASSTGSYSNWGQTLRGRQLLVMVDGIPQSTPLRNAKVGLKSLNPNDIAKVEVIKGATAIYGNGGDGGIVNYITKKPHKYKKLSGTTNLWQTANLTKTKDALGWGAYQSLSGNINKFSYFASGSFEQTGNKYDANADVLLPTYGLDNTKIFSGLLKVGYQLNDNQKLSLMANHYQTRQNTPFVATLGSITVFNKEGDYKITPGKGILPTSTNPILGSETGVTTTNAQLKHELSDIFNGTTNLDTDIFYQKSKNIFFYSQSFVGGGQSVVNSEKIGFRPNFHTVLNTNSAINTSFTYGVDVLKDKTNQGLLDGRLWVPNLDLFSYAPYLQAKFKYHQDWVLKTGIRYDAMKLSIKDFTTLPYSSKFDGNFTNPVNVIGGDLDFKNTAINIGIRYIKNDEFIPYASYSQGFSLPDLGRTLRTAKANNVNILDINAIKTNNYEFGFLSKFKHIRFEAVGFYSNSNFGLGLIFNDDINRFEQSKNPQKIYGAEVATDFTFLNDKLQFGGSYSFVEGLKHTPENPNDLSYIGGDVISAPKTTAYITIKPIKKLTSSVRLIYTGNRNRFNPKEKAGIYSYTYREVPVKGYTMLNFSSTYTIKNNIKLSVAVNNLLNKFFLPARAQWAAPLKTQTTAGEGINAKLGVVYEF</sequence>
<feature type="domain" description="TonB-dependent receptor plug" evidence="12">
    <location>
        <begin position="117"/>
        <end position="221"/>
    </location>
</feature>
<evidence type="ECO:0000259" key="11">
    <source>
        <dbReference type="Pfam" id="PF00593"/>
    </source>
</evidence>
<evidence type="ECO:0000256" key="6">
    <source>
        <dbReference type="ARBA" id="ARBA00023136"/>
    </source>
</evidence>
<evidence type="ECO:0000259" key="12">
    <source>
        <dbReference type="Pfam" id="PF07715"/>
    </source>
</evidence>
<keyword evidence="5 9" id="KW-0798">TonB box</keyword>
<feature type="chain" id="PRO_5013870639" evidence="10">
    <location>
        <begin position="20"/>
        <end position="796"/>
    </location>
</feature>
<keyword evidence="13" id="KW-0675">Receptor</keyword>
<dbReference type="GO" id="GO:0044718">
    <property type="term" value="P:siderophore transmembrane transport"/>
    <property type="evidence" value="ECO:0007669"/>
    <property type="project" value="TreeGrafter"/>
</dbReference>
<evidence type="ECO:0000256" key="10">
    <source>
        <dbReference type="SAM" id="SignalP"/>
    </source>
</evidence>
<evidence type="ECO:0000313" key="13">
    <source>
        <dbReference type="EMBL" id="SOS75490.1"/>
    </source>
</evidence>
<dbReference type="CDD" id="cd01347">
    <property type="entry name" value="ligand_gated_channel"/>
    <property type="match status" value="1"/>
</dbReference>
<keyword evidence="6 8" id="KW-0472">Membrane</keyword>